<reference evidence="2" key="1">
    <citation type="submission" date="2018-06" db="EMBL/GenBank/DDBJ databases">
        <authorList>
            <person name="Zhirakovskaya E."/>
        </authorList>
    </citation>
    <scope>NUCLEOTIDE SEQUENCE</scope>
</reference>
<evidence type="ECO:0008006" key="3">
    <source>
        <dbReference type="Google" id="ProtNLM"/>
    </source>
</evidence>
<keyword evidence="1" id="KW-0472">Membrane</keyword>
<sequence length="841" mass="96527">MLDFQLLKDYYNKFSTALYNIVIKIVATIPAKAYFLLFAAVLSLICTALIFTPYIIRDSLTKNLRALGNKSISIRDVDFNPFTGYVALRGISVFNGQHPELKINAIIATLDWRKALSRNIVAESIRITGATVTVRYKNNKWFIGGFPAQPNKKKKLDKQPLNYYIKKAALRNINLRFISGKTRRSAFVRQVDLAGLNSKTIKRHGQLRISGTTQGARYDINALLKPFAKSPKFEFRVSVKHFPANQLQIFTRQKKLKMTGSISYLGTWIVDINPNNTFRVRQQGSANFFVKKFSSPKMHIHSKKIKVSLRSNSTINMNNGSSKTNVRYSALASMMKFIPSNGSYTMQLNKVRSKGNITLNKSSAGTKVFVAAAATIRRFDSRDRRAKVKLLTAHNIRLHKITYSDRKGLKFRKISTAKVSFAQTVKASKGLAGEFNKRLMHAKSLVIRNLNITPKPTLKVSINGIYPVNLRVFLYRDAQQWPILALAKKSMKSIKLDLPPLRINTIKLKGYNHITVVDRSFKRPFKTKIRIRRMHIRGINTRKLNNNINFLVMGTIDRYTRYRFIGKARPFTKNINLQLKGNIRELILRKFSRYSKRHYGYGITSGHLDAKFKLKISHSQLSGKNTFTLRRLAIKRIKGHPRDKANRKLPLKTVIKLLSNSRNEIKVVVPNSGNLNDPAFQFGINYKKAFNTVFKRGLVLALKYTQPVGQAFTLFSSAKKLITSFRMKPVRFRGGSSYLSFGSRWGLKKVSKIMRKKKKITVRLCAIYTNSDIEFFQIESGTRRKSRRWAIIKSKRLSLQRASRVKNYLVKKLKVRSGRIFLCKPVHDKRDKKRPRVKFSI</sequence>
<feature type="transmembrane region" description="Helical" evidence="1">
    <location>
        <begin position="33"/>
        <end position="56"/>
    </location>
</feature>
<evidence type="ECO:0000313" key="2">
    <source>
        <dbReference type="EMBL" id="VAW78265.1"/>
    </source>
</evidence>
<dbReference type="InterPro" id="IPR036737">
    <property type="entry name" value="OmpA-like_sf"/>
</dbReference>
<dbReference type="InterPro" id="IPR008023">
    <property type="entry name" value="DUF748"/>
</dbReference>
<dbReference type="EMBL" id="UOFL01000146">
    <property type="protein sequence ID" value="VAW78265.1"/>
    <property type="molecule type" value="Genomic_DNA"/>
</dbReference>
<organism evidence="2">
    <name type="scientific">hydrothermal vent metagenome</name>
    <dbReference type="NCBI Taxonomy" id="652676"/>
    <lineage>
        <taxon>unclassified sequences</taxon>
        <taxon>metagenomes</taxon>
        <taxon>ecological metagenomes</taxon>
    </lineage>
</organism>
<dbReference type="AlphaFoldDB" id="A0A3B0YBN5"/>
<gene>
    <name evidence="2" type="ORF">MNBD_GAMMA12-1183</name>
</gene>
<dbReference type="Pfam" id="PF05359">
    <property type="entry name" value="DUF748"/>
    <property type="match status" value="2"/>
</dbReference>
<keyword evidence="1" id="KW-1133">Transmembrane helix</keyword>
<evidence type="ECO:0000256" key="1">
    <source>
        <dbReference type="SAM" id="Phobius"/>
    </source>
</evidence>
<name>A0A3B0YBN5_9ZZZZ</name>
<protein>
    <recommendedName>
        <fullName evidence="3">AsmA domain-containing protein</fullName>
    </recommendedName>
</protein>
<accession>A0A3B0YBN5</accession>
<keyword evidence="1" id="KW-0812">Transmembrane</keyword>
<proteinExistence type="predicted"/>
<dbReference type="Gene3D" id="3.30.1330.60">
    <property type="entry name" value="OmpA-like domain"/>
    <property type="match status" value="1"/>
</dbReference>